<comment type="similarity">
    <text evidence="2 6">Belongs to the peroxisomal membrane protein PXMP2/4 family.</text>
</comment>
<evidence type="ECO:0000256" key="2">
    <source>
        <dbReference type="ARBA" id="ARBA00006824"/>
    </source>
</evidence>
<feature type="transmembrane region" description="Helical" evidence="6">
    <location>
        <begin position="116"/>
        <end position="139"/>
    </location>
</feature>
<reference evidence="8" key="1">
    <citation type="submission" date="2021-03" db="EMBL/GenBank/DDBJ databases">
        <title>Draft genome sequence of rust myrtle Austropuccinia psidii MF-1, a brazilian biotype.</title>
        <authorList>
            <person name="Quecine M.C."/>
            <person name="Pachon D.M.R."/>
            <person name="Bonatelli M.L."/>
            <person name="Correr F.H."/>
            <person name="Franceschini L.M."/>
            <person name="Leite T.F."/>
            <person name="Margarido G.R.A."/>
            <person name="Almeida C.A."/>
            <person name="Ferrarezi J.A."/>
            <person name="Labate C.A."/>
        </authorList>
    </citation>
    <scope>NUCLEOTIDE SEQUENCE</scope>
    <source>
        <strain evidence="8">MF-1</strain>
    </source>
</reference>
<evidence type="ECO:0000256" key="5">
    <source>
        <dbReference type="ARBA" id="ARBA00023136"/>
    </source>
</evidence>
<accession>A0A9Q3CJT5</accession>
<evidence type="ECO:0000256" key="6">
    <source>
        <dbReference type="RuleBase" id="RU363053"/>
    </source>
</evidence>
<dbReference type="AlphaFoldDB" id="A0A9Q3CJT5"/>
<protein>
    <recommendedName>
        <fullName evidence="10">Integral membrane protein</fullName>
    </recommendedName>
</protein>
<dbReference type="Pfam" id="PF04117">
    <property type="entry name" value="Mpv17_PMP22"/>
    <property type="match status" value="1"/>
</dbReference>
<evidence type="ECO:0000256" key="7">
    <source>
        <dbReference type="SAM" id="MobiDB-lite"/>
    </source>
</evidence>
<dbReference type="Proteomes" id="UP000765509">
    <property type="component" value="Unassembled WGS sequence"/>
</dbReference>
<keyword evidence="9" id="KW-1185">Reference proteome</keyword>
<evidence type="ECO:0008006" key="10">
    <source>
        <dbReference type="Google" id="ProtNLM"/>
    </source>
</evidence>
<dbReference type="GO" id="GO:0005778">
    <property type="term" value="C:peroxisomal membrane"/>
    <property type="evidence" value="ECO:0007669"/>
    <property type="project" value="TreeGrafter"/>
</dbReference>
<dbReference type="PANTHER" id="PTHR11266:SF93">
    <property type="entry name" value="INTEGRAL MEMBRANE PROTEIN 25D9-6"/>
    <property type="match status" value="1"/>
</dbReference>
<evidence type="ECO:0000256" key="3">
    <source>
        <dbReference type="ARBA" id="ARBA00022692"/>
    </source>
</evidence>
<evidence type="ECO:0000313" key="8">
    <source>
        <dbReference type="EMBL" id="MBW0483936.1"/>
    </source>
</evidence>
<keyword evidence="3 6" id="KW-0812">Transmembrane</keyword>
<keyword evidence="4 6" id="KW-1133">Transmembrane helix</keyword>
<feature type="region of interest" description="Disordered" evidence="7">
    <location>
        <begin position="210"/>
        <end position="243"/>
    </location>
</feature>
<comment type="caution">
    <text evidence="8">The sequence shown here is derived from an EMBL/GenBank/DDBJ whole genome shotgun (WGS) entry which is preliminary data.</text>
</comment>
<feature type="compositionally biased region" description="Basic and acidic residues" evidence="7">
    <location>
        <begin position="221"/>
        <end position="234"/>
    </location>
</feature>
<keyword evidence="5 6" id="KW-0472">Membrane</keyword>
<dbReference type="EMBL" id="AVOT02007443">
    <property type="protein sequence ID" value="MBW0483936.1"/>
    <property type="molecule type" value="Genomic_DNA"/>
</dbReference>
<dbReference type="OrthoDB" id="860at2759"/>
<dbReference type="PANTHER" id="PTHR11266">
    <property type="entry name" value="PEROXISOMAL MEMBRANE PROTEIN 2, PXMP2 MPV17"/>
    <property type="match status" value="1"/>
</dbReference>
<evidence type="ECO:0000256" key="1">
    <source>
        <dbReference type="ARBA" id="ARBA00004141"/>
    </source>
</evidence>
<organism evidence="8 9">
    <name type="scientific">Austropuccinia psidii MF-1</name>
    <dbReference type="NCBI Taxonomy" id="1389203"/>
    <lineage>
        <taxon>Eukaryota</taxon>
        <taxon>Fungi</taxon>
        <taxon>Dikarya</taxon>
        <taxon>Basidiomycota</taxon>
        <taxon>Pucciniomycotina</taxon>
        <taxon>Pucciniomycetes</taxon>
        <taxon>Pucciniales</taxon>
        <taxon>Sphaerophragmiaceae</taxon>
        <taxon>Austropuccinia</taxon>
    </lineage>
</organism>
<dbReference type="InterPro" id="IPR007248">
    <property type="entry name" value="Mpv17_PMP22"/>
</dbReference>
<comment type="subcellular location">
    <subcellularLocation>
        <location evidence="1">Membrane</location>
        <topology evidence="1">Multi-pass membrane protein</topology>
    </subcellularLocation>
</comment>
<feature type="transmembrane region" description="Helical" evidence="6">
    <location>
        <begin position="180"/>
        <end position="198"/>
    </location>
</feature>
<evidence type="ECO:0000313" key="9">
    <source>
        <dbReference type="Proteomes" id="UP000765509"/>
    </source>
</evidence>
<proteinExistence type="inferred from homology"/>
<evidence type="ECO:0000256" key="4">
    <source>
        <dbReference type="ARBA" id="ARBA00022989"/>
    </source>
</evidence>
<sequence length="243" mass="27215">MASHSKPIPIQSRNRLLNFYLVSLLSRPLLTKSITAATLFFFQEIIAGRIAGTKPEFAFTGISWLDRLQNLGIDARAIKLSAYGGLISAPLNHLLMQLLHRSFPNHKRSAKSKTGMILSSMLFIAPIQNTVFLAMMAIINGAKSFKDVQTFWKRAIGFMTKVSWVLAPLSTLFADRFLSIELWVPFFNLVGFVSGTYFNQLGKKNRFRLEAAKRSPPQHCQKSESGDAEKDASSSKRGKRYPA</sequence>
<gene>
    <name evidence="8" type="ORF">O181_023651</name>
</gene>
<name>A0A9Q3CJT5_9BASI</name>